<evidence type="ECO:0000313" key="2">
    <source>
        <dbReference type="Proteomes" id="UP000830395"/>
    </source>
</evidence>
<dbReference type="Proteomes" id="UP000830395">
    <property type="component" value="Chromosome 18"/>
</dbReference>
<name>A0ACC5Z751_9TELE</name>
<keyword evidence="2" id="KW-1185">Reference proteome</keyword>
<sequence length="210" mass="24222">MATREFILTVLVLYSSAASLVLAQNGTTYLRELPSGRKLLCGRCPPGFHLHTHCTETQHTVCRPCDVGFYTAYWNYISDCLPCSWCSSDQVVVQECTRSSNRVCECKEGFYRDSRFSNVCRPHSVCPSGYGVKEKGNSVQKVLLRFIIQRNVIVIPKSVTPSRIKENFQVFDFELSDDEMKTILSYNRNYRVCPWEWGVKHRDFPFNAEY</sequence>
<comment type="caution">
    <text evidence="1">The sequence shown here is derived from an EMBL/GenBank/DDBJ whole genome shotgun (WGS) entry which is preliminary data.</text>
</comment>
<dbReference type="EMBL" id="CM040992">
    <property type="protein sequence ID" value="MCJ8742966.1"/>
    <property type="molecule type" value="Genomic_DNA"/>
</dbReference>
<gene>
    <name evidence="1" type="ORF">PDJAM_G00088280</name>
</gene>
<organism evidence="1 2">
    <name type="scientific">Pangasius djambal</name>
    <dbReference type="NCBI Taxonomy" id="1691987"/>
    <lineage>
        <taxon>Eukaryota</taxon>
        <taxon>Metazoa</taxon>
        <taxon>Chordata</taxon>
        <taxon>Craniata</taxon>
        <taxon>Vertebrata</taxon>
        <taxon>Euteleostomi</taxon>
        <taxon>Actinopterygii</taxon>
        <taxon>Neopterygii</taxon>
        <taxon>Teleostei</taxon>
        <taxon>Ostariophysi</taxon>
        <taxon>Siluriformes</taxon>
        <taxon>Pangasiidae</taxon>
        <taxon>Pangasius</taxon>
    </lineage>
</organism>
<proteinExistence type="predicted"/>
<evidence type="ECO:0000313" key="1">
    <source>
        <dbReference type="EMBL" id="MCJ8742966.1"/>
    </source>
</evidence>
<protein>
    <submittedName>
        <fullName evidence="1">Uncharacterized protein</fullName>
    </submittedName>
</protein>
<reference evidence="1" key="1">
    <citation type="submission" date="2020-02" db="EMBL/GenBank/DDBJ databases">
        <title>Genome sequencing of the panga catfish, Pangasius djambal.</title>
        <authorList>
            <person name="Wen M."/>
            <person name="Zahm M."/>
            <person name="Roques C."/>
            <person name="Cabau C."/>
            <person name="Klopp C."/>
            <person name="Donnadieu C."/>
            <person name="Jouanno E."/>
            <person name="Avarre J.-C."/>
            <person name="Campet M."/>
            <person name="Ha T."/>
            <person name="Dugue R."/>
            <person name="Lampietro C."/>
            <person name="Louis A."/>
            <person name="Herpin A."/>
            <person name="Echchiki A."/>
            <person name="Berthelot C."/>
            <person name="Parey E."/>
            <person name="Roest-Crollius H."/>
            <person name="Braasch I."/>
            <person name="Postlethwait J.H."/>
            <person name="Bobe J."/>
            <person name="Montfort J."/>
            <person name="Bouchez O."/>
            <person name="Begum T."/>
            <person name="Schartl M."/>
            <person name="Gustiano R."/>
            <person name="Guiguen Y."/>
        </authorList>
    </citation>
    <scope>NUCLEOTIDE SEQUENCE</scope>
    <source>
        <strain evidence="1">Pdj_M5554</strain>
    </source>
</reference>
<accession>A0ACC5Z751</accession>